<evidence type="ECO:0000256" key="5">
    <source>
        <dbReference type="ARBA" id="ARBA00022989"/>
    </source>
</evidence>
<dbReference type="EMBL" id="SJPY01000007">
    <property type="protein sequence ID" value="TWU37560.1"/>
    <property type="molecule type" value="Genomic_DNA"/>
</dbReference>
<dbReference type="InterPro" id="IPR018076">
    <property type="entry name" value="T2SS_GspF_dom"/>
</dbReference>
<evidence type="ECO:0000256" key="3">
    <source>
        <dbReference type="ARBA" id="ARBA00022475"/>
    </source>
</evidence>
<keyword evidence="3" id="KW-1003">Cell membrane</keyword>
<keyword evidence="6 7" id="KW-0472">Membrane</keyword>
<proteinExistence type="inferred from homology"/>
<protein>
    <submittedName>
        <fullName evidence="9">Bacterial type II secretion system protein F domain protein</fullName>
    </submittedName>
</protein>
<dbReference type="Gene3D" id="1.20.81.30">
    <property type="entry name" value="Type II secretion system (T2SS), domain F"/>
    <property type="match status" value="1"/>
</dbReference>
<keyword evidence="4 7" id="KW-0812">Transmembrane</keyword>
<evidence type="ECO:0000256" key="7">
    <source>
        <dbReference type="SAM" id="Phobius"/>
    </source>
</evidence>
<evidence type="ECO:0000256" key="4">
    <source>
        <dbReference type="ARBA" id="ARBA00022692"/>
    </source>
</evidence>
<evidence type="ECO:0000256" key="6">
    <source>
        <dbReference type="ARBA" id="ARBA00023136"/>
    </source>
</evidence>
<feature type="transmembrane region" description="Helical" evidence="7">
    <location>
        <begin position="161"/>
        <end position="181"/>
    </location>
</feature>
<feature type="transmembrane region" description="Helical" evidence="7">
    <location>
        <begin position="112"/>
        <end position="133"/>
    </location>
</feature>
<comment type="caution">
    <text evidence="9">The sequence shown here is derived from an EMBL/GenBank/DDBJ whole genome shotgun (WGS) entry which is preliminary data.</text>
</comment>
<dbReference type="RefSeq" id="WP_146601541.1">
    <property type="nucleotide sequence ID" value="NZ_SJPY01000007.1"/>
</dbReference>
<feature type="domain" description="Type II secretion system protein GspF" evidence="8">
    <location>
        <begin position="17"/>
        <end position="133"/>
    </location>
</feature>
<evidence type="ECO:0000259" key="8">
    <source>
        <dbReference type="Pfam" id="PF00482"/>
    </source>
</evidence>
<evidence type="ECO:0000313" key="9">
    <source>
        <dbReference type="EMBL" id="TWU37560.1"/>
    </source>
</evidence>
<comment type="similarity">
    <text evidence="2">Belongs to the GSP F family.</text>
</comment>
<evidence type="ECO:0000256" key="2">
    <source>
        <dbReference type="ARBA" id="ARBA00005745"/>
    </source>
</evidence>
<keyword evidence="10" id="KW-1185">Reference proteome</keyword>
<dbReference type="Pfam" id="PF00482">
    <property type="entry name" value="T2SSF"/>
    <property type="match status" value="1"/>
</dbReference>
<dbReference type="GO" id="GO:0005886">
    <property type="term" value="C:plasma membrane"/>
    <property type="evidence" value="ECO:0007669"/>
    <property type="project" value="UniProtKB-SubCell"/>
</dbReference>
<evidence type="ECO:0000256" key="1">
    <source>
        <dbReference type="ARBA" id="ARBA00004651"/>
    </source>
</evidence>
<gene>
    <name evidence="9" type="ORF">Q31b_43480</name>
</gene>
<dbReference type="AlphaFoldDB" id="A0A5C6DL10"/>
<dbReference type="InterPro" id="IPR042094">
    <property type="entry name" value="T2SS_GspF_sf"/>
</dbReference>
<reference evidence="9 10" key="1">
    <citation type="submission" date="2019-02" db="EMBL/GenBank/DDBJ databases">
        <title>Deep-cultivation of Planctomycetes and their phenomic and genomic characterization uncovers novel biology.</title>
        <authorList>
            <person name="Wiegand S."/>
            <person name="Jogler M."/>
            <person name="Boedeker C."/>
            <person name="Pinto D."/>
            <person name="Vollmers J."/>
            <person name="Rivas-Marin E."/>
            <person name="Kohn T."/>
            <person name="Peeters S.H."/>
            <person name="Heuer A."/>
            <person name="Rast P."/>
            <person name="Oberbeckmann S."/>
            <person name="Bunk B."/>
            <person name="Jeske O."/>
            <person name="Meyerdierks A."/>
            <person name="Storesund J.E."/>
            <person name="Kallscheuer N."/>
            <person name="Luecker S."/>
            <person name="Lage O.M."/>
            <person name="Pohl T."/>
            <person name="Merkel B.J."/>
            <person name="Hornburger P."/>
            <person name="Mueller R.-W."/>
            <person name="Bruemmer F."/>
            <person name="Labrenz M."/>
            <person name="Spormann A.M."/>
            <person name="Op Den Camp H."/>
            <person name="Overmann J."/>
            <person name="Amann R."/>
            <person name="Jetten M.S.M."/>
            <person name="Mascher T."/>
            <person name="Medema M.H."/>
            <person name="Devos D.P."/>
            <person name="Kaster A.-K."/>
            <person name="Ovreas L."/>
            <person name="Rohde M."/>
            <person name="Galperin M.Y."/>
            <person name="Jogler C."/>
        </authorList>
    </citation>
    <scope>NUCLEOTIDE SEQUENCE [LARGE SCALE GENOMIC DNA]</scope>
    <source>
        <strain evidence="9 10">Q31b</strain>
    </source>
</reference>
<dbReference type="PANTHER" id="PTHR30012:SF0">
    <property type="entry name" value="TYPE II SECRETION SYSTEM PROTEIN F-RELATED"/>
    <property type="match status" value="1"/>
</dbReference>
<accession>A0A5C6DL10</accession>
<keyword evidence="5 7" id="KW-1133">Transmembrane helix</keyword>
<comment type="subcellular location">
    <subcellularLocation>
        <location evidence="1">Cell membrane</location>
        <topology evidence="1">Multi-pass membrane protein</topology>
    </subcellularLocation>
</comment>
<feature type="transmembrane region" description="Helical" evidence="7">
    <location>
        <begin position="285"/>
        <end position="307"/>
    </location>
</feature>
<dbReference type="InterPro" id="IPR003004">
    <property type="entry name" value="GspF/PilC"/>
</dbReference>
<evidence type="ECO:0000313" key="10">
    <source>
        <dbReference type="Proteomes" id="UP000315471"/>
    </source>
</evidence>
<dbReference type="Proteomes" id="UP000315471">
    <property type="component" value="Unassembled WGS sequence"/>
</dbReference>
<sequence length="317" mass="35641">MKSNSVRLTHLQLASLLEEIASAMQTDIPVSDALRRLQGNRLGRVGKVAGSIAERLEAGQNLQSAFDSIGGAMSVQISAGFFAAQKANQPELLKRLANHLRRRDQYTRSLRLAWFYPILLVFVAFLITVRYLAPMVLANLDGGILWPSWVVTTSQYFVTSWEWPLCGLVLLLFLVSLWFCLKGRFPRSIRMQLFCSTLADELEHDVPDKAAIESAACLSGDPELMAIEDPTLAAPPIQRILSEIRLPTDDISTVDRNRLVIPVLGLVASKHAERAHRQVYFYSRWLPRFAMAVLGGGFIFGYVWFVIGPVYRQVIHW</sequence>
<name>A0A5C6DL10_9BACT</name>
<dbReference type="PANTHER" id="PTHR30012">
    <property type="entry name" value="GENERAL SECRETION PATHWAY PROTEIN"/>
    <property type="match status" value="1"/>
</dbReference>
<organism evidence="9 10">
    <name type="scientific">Novipirellula aureliae</name>
    <dbReference type="NCBI Taxonomy" id="2527966"/>
    <lineage>
        <taxon>Bacteria</taxon>
        <taxon>Pseudomonadati</taxon>
        <taxon>Planctomycetota</taxon>
        <taxon>Planctomycetia</taxon>
        <taxon>Pirellulales</taxon>
        <taxon>Pirellulaceae</taxon>
        <taxon>Novipirellula</taxon>
    </lineage>
</organism>
<dbReference type="OrthoDB" id="273115at2"/>